<protein>
    <submittedName>
        <fullName evidence="1">Type I-B CRISPR-associated protein Cas7/Cst2/DevR</fullName>
    </submittedName>
</protein>
<evidence type="ECO:0000313" key="1">
    <source>
        <dbReference type="EMBL" id="GMQ64158.1"/>
    </source>
</evidence>
<sequence length="295" mass="33339">MNKKALTLTIVANITSNYGEGLGNISSVQKVFRNGKSYATRSRESLKNAIMVQSGMYDDLQTVVDKKVNQKVVSEELNVTNCRALEGGYMNTTGNTYIRKSSFYLTDAVACDDFVNETRFHNNLYLASNFAKNNKINLQAESGKCGLMPYQYEYDKTKKIYSITIDLDMIGKDENFKTPEAYGKEKADRVISILGAVENLNLVVKGNLDNAEPLFIVGGLTNRKTHYFENVVRVKEDKLLITTDLKDRINKGFSVALLEGENFRNEQEIKKELKPNSIADFFESLRDQVNTYYGV</sequence>
<dbReference type="EMBL" id="BTPU01000061">
    <property type="protein sequence ID" value="GMQ64158.1"/>
    <property type="molecule type" value="Genomic_DNA"/>
</dbReference>
<keyword evidence="2" id="KW-1185">Reference proteome</keyword>
<comment type="caution">
    <text evidence="1">The sequence shown here is derived from an EMBL/GenBank/DDBJ whole genome shotgun (WGS) entry which is preliminary data.</text>
</comment>
<evidence type="ECO:0000313" key="2">
    <source>
        <dbReference type="Proteomes" id="UP001374599"/>
    </source>
</evidence>
<dbReference type="Proteomes" id="UP001374599">
    <property type="component" value="Unassembled WGS sequence"/>
</dbReference>
<organism evidence="1 2">
    <name type="scientific">Vallitalea maricola</name>
    <dbReference type="NCBI Taxonomy" id="3074433"/>
    <lineage>
        <taxon>Bacteria</taxon>
        <taxon>Bacillati</taxon>
        <taxon>Bacillota</taxon>
        <taxon>Clostridia</taxon>
        <taxon>Lachnospirales</taxon>
        <taxon>Vallitaleaceae</taxon>
        <taxon>Vallitalea</taxon>
    </lineage>
</organism>
<gene>
    <name evidence="1" type="primary">cas7i</name>
    <name evidence="1" type="ORF">AN2V17_33950</name>
</gene>
<name>A0ACB5UNQ4_9FIRM</name>
<proteinExistence type="predicted"/>
<reference evidence="1" key="1">
    <citation type="submission" date="2023-09" db="EMBL/GenBank/DDBJ databases">
        <title>Vallitalea sediminicola and Vallitalea maricola sp. nov., anaerobic bacteria isolated from marine sediment.</title>
        <authorList>
            <person name="Hirano S."/>
            <person name="Maeda A."/>
            <person name="Terahara T."/>
            <person name="Mori K."/>
            <person name="Hamada M."/>
            <person name="Matsumoto R."/>
            <person name="Kobayashi T."/>
        </authorList>
    </citation>
    <scope>NUCLEOTIDE SEQUENCE</scope>
    <source>
        <strain evidence="1">AN17-2</strain>
    </source>
</reference>
<accession>A0ACB5UNQ4</accession>